<gene>
    <name evidence="1" type="ORF">Hokovirus_4_15</name>
</gene>
<proteinExistence type="predicted"/>
<accession>A0A1V0SH99</accession>
<name>A0A1V0SH99_9VIRU</name>
<organism evidence="1">
    <name type="scientific">Hokovirus HKV1</name>
    <dbReference type="NCBI Taxonomy" id="1977638"/>
    <lineage>
        <taxon>Viruses</taxon>
        <taxon>Varidnaviria</taxon>
        <taxon>Bamfordvirae</taxon>
        <taxon>Nucleocytoviricota</taxon>
        <taxon>Megaviricetes</taxon>
        <taxon>Imitervirales</taxon>
        <taxon>Mimiviridae</taxon>
        <taxon>Klosneuvirinae</taxon>
        <taxon>Hokovirus</taxon>
    </lineage>
</organism>
<evidence type="ECO:0000313" key="1">
    <source>
        <dbReference type="EMBL" id="ARF11041.1"/>
    </source>
</evidence>
<reference evidence="1" key="1">
    <citation type="journal article" date="2017" name="Science">
        <title>Giant viruses with an expanded complement of translation system components.</title>
        <authorList>
            <person name="Schulz F."/>
            <person name="Yutin N."/>
            <person name="Ivanova N.N."/>
            <person name="Ortega D.R."/>
            <person name="Lee T.K."/>
            <person name="Vierheilig J."/>
            <person name="Daims H."/>
            <person name="Horn M."/>
            <person name="Wagner M."/>
            <person name="Jensen G.J."/>
            <person name="Kyrpides N.C."/>
            <person name="Koonin E.V."/>
            <person name="Woyke T."/>
        </authorList>
    </citation>
    <scope>NUCLEOTIDE SEQUENCE</scope>
    <source>
        <strain evidence="1">HKV1</strain>
    </source>
</reference>
<sequence length="405" mass="48221">MEYQDLLILLSSCTISYRFIKKNNDLDEDLAAKEKKTLRKKILDIDLEPHIKEKICPGDIYIDVLKQDMQNFYFDFASYKEDYILDLNISSSNGIIVVENIEIYNYLKITIMYMSKKYVIILMSCQYLHIKPNYYLHENDSSIFLECENMNLFNSLSLKHYFAEIMVKNYFQLFGGYIRDCISNREPRDIDCNIYTSPHFLNNNMIEQSVLNDKLNNIFQSYKNLNMFDIKILNKSKDKRIIEINRHSQIINIDINLICANHVNPLNLDFDVNSLYCYYDQERIYIKTFMAGGSVNQIIKNIFAKKAHIVFSPVNKTYEKCIIFLSRFIKMLEKGYTIYYGNREIDFIEYAKDLFNIDIIKENGEYIMKCCDLNIYYHFNTAYTTLNGYCYCQNCQDKMKKIFSY</sequence>
<dbReference type="EMBL" id="KY684106">
    <property type="protein sequence ID" value="ARF11041.1"/>
    <property type="molecule type" value="Genomic_DNA"/>
</dbReference>
<protein>
    <submittedName>
        <fullName evidence="1">Uncharacterized protein</fullName>
    </submittedName>
</protein>